<feature type="transmembrane region" description="Helical" evidence="6">
    <location>
        <begin position="197"/>
        <end position="214"/>
    </location>
</feature>
<dbReference type="RefSeq" id="WP_095638641.1">
    <property type="nucleotide sequence ID" value="NZ_NSJZ01000001.1"/>
</dbReference>
<proteinExistence type="predicted"/>
<feature type="transmembrane region" description="Helical" evidence="6">
    <location>
        <begin position="279"/>
        <end position="303"/>
    </location>
</feature>
<evidence type="ECO:0000256" key="5">
    <source>
        <dbReference type="ARBA" id="ARBA00023136"/>
    </source>
</evidence>
<comment type="subcellular location">
    <subcellularLocation>
        <location evidence="1">Cell membrane</location>
        <topology evidence="1">Multi-pass membrane protein</topology>
    </subcellularLocation>
</comment>
<dbReference type="GO" id="GO:0005886">
    <property type="term" value="C:plasma membrane"/>
    <property type="evidence" value="ECO:0007669"/>
    <property type="project" value="UniProtKB-SubCell"/>
</dbReference>
<dbReference type="Proteomes" id="UP000218023">
    <property type="component" value="Unassembled WGS sequence"/>
</dbReference>
<dbReference type="OrthoDB" id="9809785at2"/>
<reference evidence="7 8" key="1">
    <citation type="submission" date="2017-09" db="EMBL/GenBank/DDBJ databases">
        <title>Paracoccus alkalisoli sp. nov., isolated from saline alkaline soil.</title>
        <authorList>
            <person name="Dong X."/>
            <person name="Zhang G."/>
        </authorList>
    </citation>
    <scope>NUCLEOTIDE SEQUENCE [LARGE SCALE GENOMIC DNA]</scope>
    <source>
        <strain evidence="7 8">WN007</strain>
    </source>
</reference>
<evidence type="ECO:0000256" key="6">
    <source>
        <dbReference type="SAM" id="Phobius"/>
    </source>
</evidence>
<sequence>MRFERRVHRPAALVLAAPVIAVAAALALSGVLIALAGAPVLEAYGRILTGAFGSRLAATETLTRAVPLILTGLAAATAFRARLWNIGAEGQLYLGAMAAAAASSLLFGSLPPALQIPLLLVTGALAGMVLLLVPLWLRLRFAVAEVVTTLLLNFVAILFVSMLIDTALKDPMAFGWPQSLPVTESGTLPKLIPRSRLHVGLAIALALAVVLAFVQARTVFGTRARAAGLSPAGAVFAGVPLGRTLMQVALISGGLAGLAGAIEVMGVTGYVTTSLSPGYGYFGIVVAMLANLNPLGVVAAALFSATMFVGADAMGRTLGVPSYIADVTVALSLLAMLVALFFTQYRVRR</sequence>
<protein>
    <submittedName>
        <fullName evidence="7">ABC transporter permease</fullName>
    </submittedName>
</protein>
<dbReference type="PANTHER" id="PTHR47089">
    <property type="entry name" value="ABC TRANSPORTER, PERMEASE PROTEIN"/>
    <property type="match status" value="1"/>
</dbReference>
<name>A0A2A2GPZ7_9RHOB</name>
<evidence type="ECO:0000256" key="4">
    <source>
        <dbReference type="ARBA" id="ARBA00022989"/>
    </source>
</evidence>
<keyword evidence="8" id="KW-1185">Reference proteome</keyword>
<dbReference type="GO" id="GO:0022857">
    <property type="term" value="F:transmembrane transporter activity"/>
    <property type="evidence" value="ECO:0007669"/>
    <property type="project" value="InterPro"/>
</dbReference>
<evidence type="ECO:0000256" key="1">
    <source>
        <dbReference type="ARBA" id="ARBA00004651"/>
    </source>
</evidence>
<dbReference type="InterPro" id="IPR001851">
    <property type="entry name" value="ABC_transp_permease"/>
</dbReference>
<dbReference type="PANTHER" id="PTHR47089:SF1">
    <property type="entry name" value="GUANOSINE ABC TRANSPORTER PERMEASE PROTEIN NUPP"/>
    <property type="match status" value="1"/>
</dbReference>
<keyword evidence="5 6" id="KW-0472">Membrane</keyword>
<feature type="transmembrane region" description="Helical" evidence="6">
    <location>
        <begin position="12"/>
        <end position="41"/>
    </location>
</feature>
<comment type="caution">
    <text evidence="7">The sequence shown here is derived from an EMBL/GenBank/DDBJ whole genome shotgun (WGS) entry which is preliminary data.</text>
</comment>
<feature type="transmembrane region" description="Helical" evidence="6">
    <location>
        <begin position="144"/>
        <end position="164"/>
    </location>
</feature>
<evidence type="ECO:0000313" key="7">
    <source>
        <dbReference type="EMBL" id="PAU98922.1"/>
    </source>
</evidence>
<dbReference type="AlphaFoldDB" id="A0A2A2GPZ7"/>
<gene>
    <name evidence="7" type="ORF">CK240_01960</name>
</gene>
<keyword evidence="2" id="KW-1003">Cell membrane</keyword>
<keyword evidence="4 6" id="KW-1133">Transmembrane helix</keyword>
<feature type="transmembrane region" description="Helical" evidence="6">
    <location>
        <begin position="248"/>
        <end position="272"/>
    </location>
</feature>
<accession>A0A2A2GPZ7</accession>
<organism evidence="7 8">
    <name type="scientific">Paracoccus salipaludis</name>
    <dbReference type="NCBI Taxonomy" id="2032623"/>
    <lineage>
        <taxon>Bacteria</taxon>
        <taxon>Pseudomonadati</taxon>
        <taxon>Pseudomonadota</taxon>
        <taxon>Alphaproteobacteria</taxon>
        <taxon>Rhodobacterales</taxon>
        <taxon>Paracoccaceae</taxon>
        <taxon>Paracoccus</taxon>
    </lineage>
</organism>
<dbReference type="EMBL" id="NSJZ01000001">
    <property type="protein sequence ID" value="PAU98922.1"/>
    <property type="molecule type" value="Genomic_DNA"/>
</dbReference>
<evidence type="ECO:0000256" key="3">
    <source>
        <dbReference type="ARBA" id="ARBA00022692"/>
    </source>
</evidence>
<feature type="transmembrane region" description="Helical" evidence="6">
    <location>
        <begin position="91"/>
        <end position="110"/>
    </location>
</feature>
<feature type="transmembrane region" description="Helical" evidence="6">
    <location>
        <begin position="323"/>
        <end position="343"/>
    </location>
</feature>
<feature type="transmembrane region" description="Helical" evidence="6">
    <location>
        <begin position="61"/>
        <end position="79"/>
    </location>
</feature>
<dbReference type="CDD" id="cd06580">
    <property type="entry name" value="TM_PBP1_transp_TpRbsC_like"/>
    <property type="match status" value="1"/>
</dbReference>
<feature type="transmembrane region" description="Helical" evidence="6">
    <location>
        <begin position="226"/>
        <end position="242"/>
    </location>
</feature>
<keyword evidence="3 6" id="KW-0812">Transmembrane</keyword>
<feature type="transmembrane region" description="Helical" evidence="6">
    <location>
        <begin position="116"/>
        <end position="137"/>
    </location>
</feature>
<evidence type="ECO:0000313" key="8">
    <source>
        <dbReference type="Proteomes" id="UP000218023"/>
    </source>
</evidence>
<evidence type="ECO:0000256" key="2">
    <source>
        <dbReference type="ARBA" id="ARBA00022475"/>
    </source>
</evidence>
<dbReference type="Pfam" id="PF02653">
    <property type="entry name" value="BPD_transp_2"/>
    <property type="match status" value="1"/>
</dbReference>